<evidence type="ECO:0000313" key="2">
    <source>
        <dbReference type="Proteomes" id="UP000663671"/>
    </source>
</evidence>
<accession>A0A8A1M679</accession>
<dbReference type="VEuPathDB" id="FungiDB:I7I51_05603"/>
<dbReference type="OrthoDB" id="3783360at2759"/>
<gene>
    <name evidence="1" type="ORF">I7I51_05603</name>
</gene>
<organism evidence="1 2">
    <name type="scientific">Ajellomyces capsulatus</name>
    <name type="common">Darling's disease fungus</name>
    <name type="synonym">Histoplasma capsulatum</name>
    <dbReference type="NCBI Taxonomy" id="5037"/>
    <lineage>
        <taxon>Eukaryota</taxon>
        <taxon>Fungi</taxon>
        <taxon>Dikarya</taxon>
        <taxon>Ascomycota</taxon>
        <taxon>Pezizomycotina</taxon>
        <taxon>Eurotiomycetes</taxon>
        <taxon>Eurotiomycetidae</taxon>
        <taxon>Onygenales</taxon>
        <taxon>Ajellomycetaceae</taxon>
        <taxon>Histoplasma</taxon>
    </lineage>
</organism>
<dbReference type="Proteomes" id="UP000663671">
    <property type="component" value="Chromosome 4"/>
</dbReference>
<dbReference type="AlphaFoldDB" id="A0A8A1M679"/>
<protein>
    <submittedName>
        <fullName evidence="1">Uncharacterized protein</fullName>
    </submittedName>
</protein>
<dbReference type="EMBL" id="CP069110">
    <property type="protein sequence ID" value="QSS60800.1"/>
    <property type="molecule type" value="Genomic_DNA"/>
</dbReference>
<sequence length="95" mass="10712">MTEEATEESLSNVSQRNRWKELAVPPGFFKDCKKHAINYILSENYERKLYCSECESISFQNEKGESIWSTAGDGQMDALPAKVGVYIVRGKSKTG</sequence>
<evidence type="ECO:0000313" key="1">
    <source>
        <dbReference type="EMBL" id="QSS60800.1"/>
    </source>
</evidence>
<proteinExistence type="predicted"/>
<name>A0A8A1M679_AJECA</name>
<reference evidence="1" key="1">
    <citation type="submission" date="2021-01" db="EMBL/GenBank/DDBJ databases">
        <title>Chromosome-level genome assembly of a human fungal pathogen reveals clustering of transcriptionally co-regulated genes.</title>
        <authorList>
            <person name="Voorhies M."/>
            <person name="Cohen S."/>
            <person name="Shea T.P."/>
            <person name="Petrus S."/>
            <person name="Munoz J.F."/>
            <person name="Poplawski S."/>
            <person name="Goldman W.E."/>
            <person name="Michael T."/>
            <person name="Cuomo C.A."/>
            <person name="Sil A."/>
            <person name="Beyhan S."/>
        </authorList>
    </citation>
    <scope>NUCLEOTIDE SEQUENCE</scope>
    <source>
        <strain evidence="1">WU24</strain>
    </source>
</reference>